<dbReference type="SMART" id="SM00360">
    <property type="entry name" value="RRM"/>
    <property type="match status" value="1"/>
</dbReference>
<dbReference type="InterPro" id="IPR012677">
    <property type="entry name" value="Nucleotide-bd_a/b_plait_sf"/>
</dbReference>
<proteinExistence type="predicted"/>
<dbReference type="GO" id="GO:0003723">
    <property type="term" value="F:RNA binding"/>
    <property type="evidence" value="ECO:0007669"/>
    <property type="project" value="UniProtKB-UniRule"/>
</dbReference>
<reference evidence="3" key="1">
    <citation type="journal article" date="2022" name="Plant J.">
        <title>Strategies of tolerance reflected in two North American maple genomes.</title>
        <authorList>
            <person name="McEvoy S.L."/>
            <person name="Sezen U.U."/>
            <person name="Trouern-Trend A."/>
            <person name="McMahon S.M."/>
            <person name="Schaberg P.G."/>
            <person name="Yang J."/>
            <person name="Wegrzyn J.L."/>
            <person name="Swenson N.G."/>
        </authorList>
    </citation>
    <scope>NUCLEOTIDE SEQUENCE</scope>
    <source>
        <strain evidence="3">91603</strain>
    </source>
</reference>
<dbReference type="Gene3D" id="3.30.70.330">
    <property type="match status" value="1"/>
</dbReference>
<dbReference type="Proteomes" id="UP001064489">
    <property type="component" value="Chromosome 3"/>
</dbReference>
<dbReference type="AlphaFoldDB" id="A0AAD5NVF3"/>
<dbReference type="SUPFAM" id="SSF54928">
    <property type="entry name" value="RNA-binding domain, RBD"/>
    <property type="match status" value="1"/>
</dbReference>
<sequence length="270" mass="31150">MREKVRERGFDSLRFRGYGRSEDFKSKLASVYIDNLNPVMDQVGLWSFFKPFGRVRDEYLSPKNSSRRRLYAFIYFESLEEATKVARLTNDMHVRRYGDDKEKVGEKLGLKRQSRAGGWHNKCQARGRKATGKRKNETDLSSFEMSEDEIGFSNIPRKNIQEKGKKKWVPKPRQIVQREGFGKLIIGEKQGQMGKGVVSDSTLTSIDEGLISDFKRWRGECLRREGQKEGMDGIGHGLVSRDHSQGHQKISFSRSLSLDGPFKDYLENIE</sequence>
<gene>
    <name evidence="3" type="ORF">LWI28_011171</name>
</gene>
<evidence type="ECO:0000259" key="2">
    <source>
        <dbReference type="PROSITE" id="PS50102"/>
    </source>
</evidence>
<dbReference type="InterPro" id="IPR000504">
    <property type="entry name" value="RRM_dom"/>
</dbReference>
<reference evidence="3" key="2">
    <citation type="submission" date="2023-02" db="EMBL/GenBank/DDBJ databases">
        <authorList>
            <person name="Swenson N.G."/>
            <person name="Wegrzyn J.L."/>
            <person name="Mcevoy S.L."/>
        </authorList>
    </citation>
    <scope>NUCLEOTIDE SEQUENCE</scope>
    <source>
        <strain evidence="3">91603</strain>
        <tissue evidence="3">Leaf</tissue>
    </source>
</reference>
<feature type="domain" description="RRM" evidence="2">
    <location>
        <begin position="29"/>
        <end position="115"/>
    </location>
</feature>
<protein>
    <recommendedName>
        <fullName evidence="2">RRM domain-containing protein</fullName>
    </recommendedName>
</protein>
<dbReference type="InterPro" id="IPR035979">
    <property type="entry name" value="RBD_domain_sf"/>
</dbReference>
<evidence type="ECO:0000313" key="4">
    <source>
        <dbReference type="Proteomes" id="UP001064489"/>
    </source>
</evidence>
<dbReference type="CDD" id="cd00590">
    <property type="entry name" value="RRM_SF"/>
    <property type="match status" value="1"/>
</dbReference>
<dbReference type="EMBL" id="JAJSOW010000100">
    <property type="protein sequence ID" value="KAI9185836.1"/>
    <property type="molecule type" value="Genomic_DNA"/>
</dbReference>
<name>A0AAD5NVF3_ACENE</name>
<dbReference type="PROSITE" id="PS50102">
    <property type="entry name" value="RRM"/>
    <property type="match status" value="1"/>
</dbReference>
<accession>A0AAD5NVF3</accession>
<dbReference type="Pfam" id="PF00076">
    <property type="entry name" value="RRM_1"/>
    <property type="match status" value="1"/>
</dbReference>
<evidence type="ECO:0000256" key="1">
    <source>
        <dbReference type="PROSITE-ProRule" id="PRU00176"/>
    </source>
</evidence>
<keyword evidence="4" id="KW-1185">Reference proteome</keyword>
<organism evidence="3 4">
    <name type="scientific">Acer negundo</name>
    <name type="common">Box elder</name>
    <dbReference type="NCBI Taxonomy" id="4023"/>
    <lineage>
        <taxon>Eukaryota</taxon>
        <taxon>Viridiplantae</taxon>
        <taxon>Streptophyta</taxon>
        <taxon>Embryophyta</taxon>
        <taxon>Tracheophyta</taxon>
        <taxon>Spermatophyta</taxon>
        <taxon>Magnoliopsida</taxon>
        <taxon>eudicotyledons</taxon>
        <taxon>Gunneridae</taxon>
        <taxon>Pentapetalae</taxon>
        <taxon>rosids</taxon>
        <taxon>malvids</taxon>
        <taxon>Sapindales</taxon>
        <taxon>Sapindaceae</taxon>
        <taxon>Hippocastanoideae</taxon>
        <taxon>Acereae</taxon>
        <taxon>Acer</taxon>
    </lineage>
</organism>
<keyword evidence="1" id="KW-0694">RNA-binding</keyword>
<evidence type="ECO:0000313" key="3">
    <source>
        <dbReference type="EMBL" id="KAI9185836.1"/>
    </source>
</evidence>
<comment type="caution">
    <text evidence="3">The sequence shown here is derived from an EMBL/GenBank/DDBJ whole genome shotgun (WGS) entry which is preliminary data.</text>
</comment>